<feature type="transmembrane region" description="Helical" evidence="1">
    <location>
        <begin position="115"/>
        <end position="133"/>
    </location>
</feature>
<dbReference type="InterPro" id="IPR008756">
    <property type="entry name" value="Peptidase_M56"/>
</dbReference>
<feature type="domain" description="Peptidase M56" evidence="2">
    <location>
        <begin position="10"/>
        <end position="285"/>
    </location>
</feature>
<dbReference type="RefSeq" id="WP_114461461.1">
    <property type="nucleotide sequence ID" value="NZ_QPIW01000009.1"/>
</dbReference>
<feature type="transmembrane region" description="Helical" evidence="1">
    <location>
        <begin position="6"/>
        <end position="26"/>
    </location>
</feature>
<evidence type="ECO:0000256" key="1">
    <source>
        <dbReference type="SAM" id="Phobius"/>
    </source>
</evidence>
<dbReference type="EMBL" id="QPIW01000009">
    <property type="protein sequence ID" value="RDB05447.1"/>
    <property type="molecule type" value="Genomic_DNA"/>
</dbReference>
<dbReference type="Proteomes" id="UP000253141">
    <property type="component" value="Unassembled WGS sequence"/>
</dbReference>
<protein>
    <recommendedName>
        <fullName evidence="2">Peptidase M56 domain-containing protein</fullName>
    </recommendedName>
</protein>
<dbReference type="AlphaFoldDB" id="A0A369IAF4"/>
<comment type="caution">
    <text evidence="3">The sequence shown here is derived from an EMBL/GenBank/DDBJ whole genome shotgun (WGS) entry which is preliminary data.</text>
</comment>
<accession>A0A369IAF4</accession>
<sequence length="631" mass="72397">MNYELLSYLLKASLVLAILTTAYAWLVKRETFLNVNRWLLWINVAATLLLPIIPLPDLEWVPDAPAQAVAVVLPLKPANPVPKVTKSEPFIAPSPQATTVSSAVLKDSSLSVWDWIGIVYGVVAGLLVLKLLIQLGALWRLQHGSTQYETEDGVYLIESDKIASPFSFFNRIFYNPTHHNDDEWAQVWAHECVHAHQLHSIDMLTAEVLKIVFWFNPFAWWHQRLVQETLEFITDRAVLDSGIEKKSYQYHLLRTTLSADKQTFTNHFGGPHFNKSLLKTRIEMMNKSKSKWMGVGKYFLFVATLWVCAAFTKPYRAEIAAKIVEKVPELKEVFERQNPPLTQLNDFVLEAPPKPEKKTVVSVNSSSKDTLVSQTKYVIYKDNKLHWVVTPTMTFEDFLAIHEEFEKVGATFYVKKTDYDPISHYLSRIYLKTSFLKDGEDCYTNVSGAKQEPITAFGGWVAIEGGRAEIDKTSFDSQFSSVVAADKEKVDKWRASHSKEYRKAELEAESRKGELELRNYESQWRGSTNKFYSSPLKTPNGIAKFSPDALQNLCQMGARNRIYFEERQLRIENLYKSSEFFINNQPSTFQQAEKLTIDEIRYIVSYALYTDSTRKSAHRTMIIFTKDSNKP</sequence>
<proteinExistence type="predicted"/>
<keyword evidence="1" id="KW-0812">Transmembrane</keyword>
<reference evidence="3 4" key="1">
    <citation type="submission" date="2018-07" db="EMBL/GenBank/DDBJ databases">
        <title>Genome analysis of Runella aurantiaca.</title>
        <authorList>
            <person name="Yang X."/>
        </authorList>
    </citation>
    <scope>NUCLEOTIDE SEQUENCE [LARGE SCALE GENOMIC DNA]</scope>
    <source>
        <strain evidence="3 4">YX9</strain>
    </source>
</reference>
<dbReference type="InterPro" id="IPR052173">
    <property type="entry name" value="Beta-lactam_resp_regulator"/>
</dbReference>
<gene>
    <name evidence="3" type="ORF">DVG78_12735</name>
</gene>
<dbReference type="PANTHER" id="PTHR34978">
    <property type="entry name" value="POSSIBLE SENSOR-TRANSDUCER PROTEIN BLAR"/>
    <property type="match status" value="1"/>
</dbReference>
<evidence type="ECO:0000313" key="4">
    <source>
        <dbReference type="Proteomes" id="UP000253141"/>
    </source>
</evidence>
<evidence type="ECO:0000313" key="3">
    <source>
        <dbReference type="EMBL" id="RDB05447.1"/>
    </source>
</evidence>
<dbReference type="OrthoDB" id="1522859at2"/>
<evidence type="ECO:0000259" key="2">
    <source>
        <dbReference type="Pfam" id="PF05569"/>
    </source>
</evidence>
<dbReference type="PANTHER" id="PTHR34978:SF3">
    <property type="entry name" value="SLR0241 PROTEIN"/>
    <property type="match status" value="1"/>
</dbReference>
<dbReference type="CDD" id="cd07341">
    <property type="entry name" value="M56_BlaR1_MecR1_like"/>
    <property type="match status" value="1"/>
</dbReference>
<keyword evidence="1" id="KW-1133">Transmembrane helix</keyword>
<keyword evidence="1" id="KW-0472">Membrane</keyword>
<dbReference type="Pfam" id="PF05569">
    <property type="entry name" value="Peptidase_M56"/>
    <property type="match status" value="1"/>
</dbReference>
<name>A0A369IAF4_9BACT</name>
<organism evidence="3 4">
    <name type="scientific">Runella aurantiaca</name>
    <dbReference type="NCBI Taxonomy" id="2282308"/>
    <lineage>
        <taxon>Bacteria</taxon>
        <taxon>Pseudomonadati</taxon>
        <taxon>Bacteroidota</taxon>
        <taxon>Cytophagia</taxon>
        <taxon>Cytophagales</taxon>
        <taxon>Spirosomataceae</taxon>
        <taxon>Runella</taxon>
    </lineage>
</organism>
<feature type="transmembrane region" description="Helical" evidence="1">
    <location>
        <begin position="38"/>
        <end position="55"/>
    </location>
</feature>
<feature type="transmembrane region" description="Helical" evidence="1">
    <location>
        <begin position="295"/>
        <end position="312"/>
    </location>
</feature>
<keyword evidence="4" id="KW-1185">Reference proteome</keyword>